<proteinExistence type="predicted"/>
<dbReference type="InterPro" id="IPR005583">
    <property type="entry name" value="YaaA"/>
</dbReference>
<dbReference type="Pfam" id="PF03883">
    <property type="entry name" value="H2O2_YaaD"/>
    <property type="match status" value="1"/>
</dbReference>
<dbReference type="PANTHER" id="PTHR30283:SF4">
    <property type="entry name" value="PEROXIDE STRESS RESISTANCE PROTEIN YAAA"/>
    <property type="match status" value="1"/>
</dbReference>
<organism evidence="1">
    <name type="scientific">freshwater metagenome</name>
    <dbReference type="NCBI Taxonomy" id="449393"/>
    <lineage>
        <taxon>unclassified sequences</taxon>
        <taxon>metagenomes</taxon>
        <taxon>ecological metagenomes</taxon>
    </lineage>
</organism>
<dbReference type="AlphaFoldDB" id="A0A6J6E9R7"/>
<protein>
    <submittedName>
        <fullName evidence="1">Unannotated protein</fullName>
    </submittedName>
</protein>
<name>A0A6J6E9R7_9ZZZZ</name>
<dbReference type="EMBL" id="CAEZTN010000019">
    <property type="protein sequence ID" value="CAB4571979.1"/>
    <property type="molecule type" value="Genomic_DNA"/>
</dbReference>
<sequence length="233" mass="25555">MWRNGRKLEPLWLNAAITCNGVNSIRTSVRKVTGATDNSGRVADAIKDHTCPVLILLPPSEKKSPIAGPAITVYTGVLYQGLGWSTLPKAAQNRGAKAITIISAKYGAISPTKVIRAYKEKIDNSKMRPLVCTQLDKNNADLIIDCRSSTYQSVWHSPVEKTVEIKVFTKVGGVKKTITHMSKKIRGEAVRAILISKTAPKDPVQLTQILKEGFTCTLIKGDQSTPWVLEIYI</sequence>
<evidence type="ECO:0000313" key="1">
    <source>
        <dbReference type="EMBL" id="CAB4571979.1"/>
    </source>
</evidence>
<dbReference type="GO" id="GO:0005829">
    <property type="term" value="C:cytosol"/>
    <property type="evidence" value="ECO:0007669"/>
    <property type="project" value="TreeGrafter"/>
</dbReference>
<accession>A0A6J6E9R7</accession>
<dbReference type="GO" id="GO:0033194">
    <property type="term" value="P:response to hydroperoxide"/>
    <property type="evidence" value="ECO:0007669"/>
    <property type="project" value="TreeGrafter"/>
</dbReference>
<dbReference type="PANTHER" id="PTHR30283">
    <property type="entry name" value="PEROXIDE STRESS RESPONSE PROTEIN YAAA"/>
    <property type="match status" value="1"/>
</dbReference>
<reference evidence="1" key="1">
    <citation type="submission" date="2020-05" db="EMBL/GenBank/DDBJ databases">
        <authorList>
            <person name="Chiriac C."/>
            <person name="Salcher M."/>
            <person name="Ghai R."/>
            <person name="Kavagutti S V."/>
        </authorList>
    </citation>
    <scope>NUCLEOTIDE SEQUENCE</scope>
</reference>
<gene>
    <name evidence="1" type="ORF">UFOPK1689_00734</name>
</gene>